<dbReference type="GO" id="GO:0005886">
    <property type="term" value="C:plasma membrane"/>
    <property type="evidence" value="ECO:0007669"/>
    <property type="project" value="UniProtKB-SubCell"/>
</dbReference>
<dbReference type="PANTHER" id="PTHR30572:SF4">
    <property type="entry name" value="ABC TRANSPORTER PERMEASE YTRF"/>
    <property type="match status" value="1"/>
</dbReference>
<evidence type="ECO:0000256" key="7">
    <source>
        <dbReference type="SAM" id="Phobius"/>
    </source>
</evidence>
<feature type="transmembrane region" description="Helical" evidence="7">
    <location>
        <begin position="401"/>
        <end position="424"/>
    </location>
</feature>
<feature type="transmembrane region" description="Helical" evidence="7">
    <location>
        <begin position="21"/>
        <end position="49"/>
    </location>
</feature>
<evidence type="ECO:0000259" key="9">
    <source>
        <dbReference type="Pfam" id="PF12704"/>
    </source>
</evidence>
<sequence>MMAYDMLELAGRNLKESKLRNMLTTAGIAVGVASLVALLSLGIGLQAWANRNLNRSGIFETVAVFSKRDFMSFDSDERRSEKTKSNENAQPLDAAARNEIAKLPNVVEVYPEMRFQTEVVFEGHSQFSTVAGLPLSARGSDAFDDAQGRFFSGPEADEVVLQEDFAKRISPNAPLLGKQVTLRYAERSATDAGTQEQGFTVLRREKTFTIVGIVKQEPYGGWRNFARGRLFIPVNVAEKMNVLQPSALRDAVSAGAKPTYISLLVRVGNPKDAQAVQEAIKKMGFTTWSALDASKGMRRFFLALDLFLIIFGSLGVAVASLGIINTLVMAILERRREIGIMKAIGASDADVKRLFFAEAAAMGLAGGAFGVALGWAIGRVINLGTNWWFARQDLPPENFWLVPWWLVAAAIVMAVIVSLVSGLYPAARAAKLDPVQALRYE</sequence>
<protein>
    <submittedName>
        <fullName evidence="10">ABC transporter permease</fullName>
    </submittedName>
</protein>
<evidence type="ECO:0000256" key="4">
    <source>
        <dbReference type="ARBA" id="ARBA00022989"/>
    </source>
</evidence>
<evidence type="ECO:0000256" key="1">
    <source>
        <dbReference type="ARBA" id="ARBA00004651"/>
    </source>
</evidence>
<comment type="subcellular location">
    <subcellularLocation>
        <location evidence="1">Cell membrane</location>
        <topology evidence="1">Multi-pass membrane protein</topology>
    </subcellularLocation>
</comment>
<feature type="transmembrane region" description="Helical" evidence="7">
    <location>
        <begin position="354"/>
        <end position="381"/>
    </location>
</feature>
<dbReference type="GO" id="GO:0022857">
    <property type="term" value="F:transmembrane transporter activity"/>
    <property type="evidence" value="ECO:0007669"/>
    <property type="project" value="TreeGrafter"/>
</dbReference>
<dbReference type="InterPro" id="IPR025857">
    <property type="entry name" value="MacB_PCD"/>
</dbReference>
<proteinExistence type="inferred from homology"/>
<gene>
    <name evidence="10" type="ORF">HYX28_06290</name>
</gene>
<dbReference type="Pfam" id="PF02687">
    <property type="entry name" value="FtsX"/>
    <property type="match status" value="1"/>
</dbReference>
<keyword evidence="5 7" id="KW-0472">Membrane</keyword>
<feature type="domain" description="ABC3 transporter permease C-terminal" evidence="8">
    <location>
        <begin position="309"/>
        <end position="434"/>
    </location>
</feature>
<dbReference type="InterPro" id="IPR003838">
    <property type="entry name" value="ABC3_permease_C"/>
</dbReference>
<evidence type="ECO:0000256" key="2">
    <source>
        <dbReference type="ARBA" id="ARBA00022475"/>
    </source>
</evidence>
<evidence type="ECO:0000256" key="6">
    <source>
        <dbReference type="ARBA" id="ARBA00038076"/>
    </source>
</evidence>
<evidence type="ECO:0000313" key="11">
    <source>
        <dbReference type="Proteomes" id="UP000779809"/>
    </source>
</evidence>
<evidence type="ECO:0000256" key="5">
    <source>
        <dbReference type="ARBA" id="ARBA00023136"/>
    </source>
</evidence>
<dbReference type="AlphaFoldDB" id="A0A932EPK9"/>
<comment type="similarity">
    <text evidence="6">Belongs to the ABC-4 integral membrane protein family.</text>
</comment>
<dbReference type="Proteomes" id="UP000779809">
    <property type="component" value="Unassembled WGS sequence"/>
</dbReference>
<keyword evidence="3 7" id="KW-0812">Transmembrane</keyword>
<feature type="domain" description="MacB-like periplasmic core" evidence="9">
    <location>
        <begin position="22"/>
        <end position="282"/>
    </location>
</feature>
<accession>A0A932EPK9</accession>
<dbReference type="Pfam" id="PF12704">
    <property type="entry name" value="MacB_PCD"/>
    <property type="match status" value="1"/>
</dbReference>
<name>A0A932EPK9_9BACT</name>
<keyword evidence="2" id="KW-1003">Cell membrane</keyword>
<comment type="caution">
    <text evidence="10">The sequence shown here is derived from an EMBL/GenBank/DDBJ whole genome shotgun (WGS) entry which is preliminary data.</text>
</comment>
<evidence type="ECO:0000256" key="3">
    <source>
        <dbReference type="ARBA" id="ARBA00022692"/>
    </source>
</evidence>
<keyword evidence="4 7" id="KW-1133">Transmembrane helix</keyword>
<evidence type="ECO:0000313" key="10">
    <source>
        <dbReference type="EMBL" id="MBI2678372.1"/>
    </source>
</evidence>
<dbReference type="PANTHER" id="PTHR30572">
    <property type="entry name" value="MEMBRANE COMPONENT OF TRANSPORTER-RELATED"/>
    <property type="match status" value="1"/>
</dbReference>
<reference evidence="10" key="1">
    <citation type="submission" date="2020-07" db="EMBL/GenBank/DDBJ databases">
        <title>Huge and variable diversity of episymbiotic CPR bacteria and DPANN archaea in groundwater ecosystems.</title>
        <authorList>
            <person name="He C.Y."/>
            <person name="Keren R."/>
            <person name="Whittaker M."/>
            <person name="Farag I.F."/>
            <person name="Doudna J."/>
            <person name="Cate J.H.D."/>
            <person name="Banfield J.F."/>
        </authorList>
    </citation>
    <scope>NUCLEOTIDE SEQUENCE</scope>
    <source>
        <strain evidence="10">NC_groundwater_580_Pr5_B-0.1um_64_19</strain>
    </source>
</reference>
<evidence type="ECO:0000259" key="8">
    <source>
        <dbReference type="Pfam" id="PF02687"/>
    </source>
</evidence>
<dbReference type="InterPro" id="IPR050250">
    <property type="entry name" value="Macrolide_Exporter_MacB"/>
</dbReference>
<organism evidence="10 11">
    <name type="scientific">Candidatus Korobacter versatilis</name>
    <dbReference type="NCBI Taxonomy" id="658062"/>
    <lineage>
        <taxon>Bacteria</taxon>
        <taxon>Pseudomonadati</taxon>
        <taxon>Acidobacteriota</taxon>
        <taxon>Terriglobia</taxon>
        <taxon>Terriglobales</taxon>
        <taxon>Candidatus Korobacteraceae</taxon>
        <taxon>Candidatus Korobacter</taxon>
    </lineage>
</organism>
<dbReference type="EMBL" id="JACPNR010000007">
    <property type="protein sequence ID" value="MBI2678372.1"/>
    <property type="molecule type" value="Genomic_DNA"/>
</dbReference>
<feature type="transmembrane region" description="Helical" evidence="7">
    <location>
        <begin position="300"/>
        <end position="333"/>
    </location>
</feature>